<dbReference type="OrthoDB" id="1938625at2759"/>
<dbReference type="AlphaFoldDB" id="A0A7J7PAV1"/>
<evidence type="ECO:0000313" key="1">
    <source>
        <dbReference type="EMBL" id="KAF6176483.1"/>
    </source>
</evidence>
<evidence type="ECO:0000313" key="2">
    <source>
        <dbReference type="Proteomes" id="UP000541444"/>
    </source>
</evidence>
<dbReference type="EMBL" id="JACGCM010000083">
    <property type="protein sequence ID" value="KAF6176483.1"/>
    <property type="molecule type" value="Genomic_DNA"/>
</dbReference>
<sequence>MKPKFYTKQGDTIKNHKLTTVWPRIKAAAKILRPRIGWIIGNGSKIDFWRDTWATDIPLREYIDLPQQLWKNEKLGLVTLLIIRAGMSPDIYIPNATGLGD</sequence>
<gene>
    <name evidence="1" type="ORF">GIB67_001244</name>
</gene>
<protein>
    <submittedName>
        <fullName evidence="1">Uncharacterized protein</fullName>
    </submittedName>
</protein>
<proteinExistence type="predicted"/>
<name>A0A7J7PAV1_9MAGN</name>
<organism evidence="1 2">
    <name type="scientific">Kingdonia uniflora</name>
    <dbReference type="NCBI Taxonomy" id="39325"/>
    <lineage>
        <taxon>Eukaryota</taxon>
        <taxon>Viridiplantae</taxon>
        <taxon>Streptophyta</taxon>
        <taxon>Embryophyta</taxon>
        <taxon>Tracheophyta</taxon>
        <taxon>Spermatophyta</taxon>
        <taxon>Magnoliopsida</taxon>
        <taxon>Ranunculales</taxon>
        <taxon>Circaeasteraceae</taxon>
        <taxon>Kingdonia</taxon>
    </lineage>
</organism>
<comment type="caution">
    <text evidence="1">The sequence shown here is derived from an EMBL/GenBank/DDBJ whole genome shotgun (WGS) entry which is preliminary data.</text>
</comment>
<keyword evidence="2" id="KW-1185">Reference proteome</keyword>
<reference evidence="1 2" key="1">
    <citation type="journal article" date="2020" name="IScience">
        <title>Genome Sequencing of the Endangered Kingdonia uniflora (Circaeasteraceae, Ranunculales) Reveals Potential Mechanisms of Evolutionary Specialization.</title>
        <authorList>
            <person name="Sun Y."/>
            <person name="Deng T."/>
            <person name="Zhang A."/>
            <person name="Moore M.J."/>
            <person name="Landis J.B."/>
            <person name="Lin N."/>
            <person name="Zhang H."/>
            <person name="Zhang X."/>
            <person name="Huang J."/>
            <person name="Zhang X."/>
            <person name="Sun H."/>
            <person name="Wang H."/>
        </authorList>
    </citation>
    <scope>NUCLEOTIDE SEQUENCE [LARGE SCALE GENOMIC DNA]</scope>
    <source>
        <strain evidence="1">TB1705</strain>
        <tissue evidence="1">Leaf</tissue>
    </source>
</reference>
<accession>A0A7J7PAV1</accession>
<dbReference type="Proteomes" id="UP000541444">
    <property type="component" value="Unassembled WGS sequence"/>
</dbReference>